<keyword evidence="2" id="KW-1185">Reference proteome</keyword>
<proteinExistence type="predicted"/>
<dbReference type="Proteomes" id="UP000002350">
    <property type="component" value="Chromosome"/>
</dbReference>
<name>D4ZKI6_SHEVD</name>
<dbReference type="STRING" id="637905.SVI_2214"/>
<evidence type="ECO:0000313" key="1">
    <source>
        <dbReference type="EMBL" id="BAJ02185.1"/>
    </source>
</evidence>
<sequence length="89" mass="9816">MELLAMTSDLLSTANLKIIKQLKQPDKPKSLLQASGLSQSVFIVAAENLWRKGLLCGVVHDGCCQNACGQACVSYMNMERSWSRIKTSR</sequence>
<gene>
    <name evidence="1" type="ordered locus">SVI_2214</name>
</gene>
<dbReference type="HOGENOM" id="CLU_2452945_0_0_6"/>
<protein>
    <recommendedName>
        <fullName evidence="3">Transcriptional regulator HTH-type FeoC domain-containing protein</fullName>
    </recommendedName>
</protein>
<dbReference type="KEGG" id="svo:SVI_2214"/>
<dbReference type="EMBL" id="AP011177">
    <property type="protein sequence ID" value="BAJ02185.1"/>
    <property type="molecule type" value="Genomic_DNA"/>
</dbReference>
<accession>D4ZKI6</accession>
<dbReference type="AlphaFoldDB" id="D4ZKI6"/>
<evidence type="ECO:0000313" key="2">
    <source>
        <dbReference type="Proteomes" id="UP000002350"/>
    </source>
</evidence>
<evidence type="ECO:0008006" key="3">
    <source>
        <dbReference type="Google" id="ProtNLM"/>
    </source>
</evidence>
<reference evidence="2" key="1">
    <citation type="journal article" date="2010" name="Mol. Biosyst.">
        <title>Complete genome sequence and comparative analysis of Shewanella violacea, a psychrophilic and piezophilic bacterium from deep sea floor sediments.</title>
        <authorList>
            <person name="Aono E."/>
            <person name="Baba T."/>
            <person name="Ara T."/>
            <person name="Nishi T."/>
            <person name="Nakamichi T."/>
            <person name="Inamoto E."/>
            <person name="Toyonaga H."/>
            <person name="Hasegawa M."/>
            <person name="Takai Y."/>
            <person name="Okumura Y."/>
            <person name="Baba M."/>
            <person name="Tomita M."/>
            <person name="Kato C."/>
            <person name="Oshima T."/>
            <person name="Nakasone K."/>
            <person name="Mori H."/>
        </authorList>
    </citation>
    <scope>NUCLEOTIDE SEQUENCE [LARGE SCALE GENOMIC DNA]</scope>
    <source>
        <strain evidence="2">JCM 10179 / CIP 106290 / LMG 19151 / DSS12</strain>
    </source>
</reference>
<organism evidence="1 2">
    <name type="scientific">Shewanella violacea (strain JCM 10179 / CIP 106290 / LMG 19151 / DSS12)</name>
    <dbReference type="NCBI Taxonomy" id="637905"/>
    <lineage>
        <taxon>Bacteria</taxon>
        <taxon>Pseudomonadati</taxon>
        <taxon>Pseudomonadota</taxon>
        <taxon>Gammaproteobacteria</taxon>
        <taxon>Alteromonadales</taxon>
        <taxon>Shewanellaceae</taxon>
        <taxon>Shewanella</taxon>
    </lineage>
</organism>